<keyword evidence="8" id="KW-0624">Polysaccharide degradation</keyword>
<comment type="catalytic activity">
    <reaction evidence="9">
        <text>feruloyl-polysaccharide + H2O = ferulate + polysaccharide.</text>
        <dbReference type="EC" id="3.1.1.73"/>
    </reaction>
</comment>
<evidence type="ECO:0000256" key="2">
    <source>
        <dbReference type="ARBA" id="ARBA00013091"/>
    </source>
</evidence>
<keyword evidence="4" id="KW-0858">Xylan degradation</keyword>
<evidence type="ECO:0000313" key="12">
    <source>
        <dbReference type="Proteomes" id="UP001287356"/>
    </source>
</evidence>
<dbReference type="Gene3D" id="3.40.50.1820">
    <property type="entry name" value="alpha/beta hydrolase"/>
    <property type="match status" value="1"/>
</dbReference>
<keyword evidence="3" id="KW-0964">Secreted</keyword>
<dbReference type="PANTHER" id="PTHR38050:SF3">
    <property type="entry name" value="FERULOYL ESTERASE D"/>
    <property type="match status" value="1"/>
</dbReference>
<evidence type="ECO:0000256" key="1">
    <source>
        <dbReference type="ARBA" id="ARBA00004613"/>
    </source>
</evidence>
<dbReference type="EC" id="3.1.1.73" evidence="2"/>
<keyword evidence="6" id="KW-0378">Hydrolase</keyword>
<dbReference type="GO" id="GO:0030600">
    <property type="term" value="F:feruloyl esterase activity"/>
    <property type="evidence" value="ECO:0007669"/>
    <property type="project" value="UniProtKB-EC"/>
</dbReference>
<organism evidence="11 12">
    <name type="scientific">Lasiosphaeria ovina</name>
    <dbReference type="NCBI Taxonomy" id="92902"/>
    <lineage>
        <taxon>Eukaryota</taxon>
        <taxon>Fungi</taxon>
        <taxon>Dikarya</taxon>
        <taxon>Ascomycota</taxon>
        <taxon>Pezizomycotina</taxon>
        <taxon>Sordariomycetes</taxon>
        <taxon>Sordariomycetidae</taxon>
        <taxon>Sordariales</taxon>
        <taxon>Lasiosphaeriaceae</taxon>
        <taxon>Lasiosphaeria</taxon>
    </lineage>
</organism>
<proteinExistence type="predicted"/>
<protein>
    <recommendedName>
        <fullName evidence="2">feruloyl esterase</fullName>
        <ecNumber evidence="2">3.1.1.73</ecNumber>
    </recommendedName>
</protein>
<evidence type="ECO:0000256" key="7">
    <source>
        <dbReference type="ARBA" id="ARBA00023277"/>
    </source>
</evidence>
<evidence type="ECO:0000313" key="11">
    <source>
        <dbReference type="EMBL" id="KAK3377274.1"/>
    </source>
</evidence>
<evidence type="ECO:0000256" key="8">
    <source>
        <dbReference type="ARBA" id="ARBA00023326"/>
    </source>
</evidence>
<dbReference type="Proteomes" id="UP001287356">
    <property type="component" value="Unassembled WGS sequence"/>
</dbReference>
<evidence type="ECO:0000256" key="3">
    <source>
        <dbReference type="ARBA" id="ARBA00022525"/>
    </source>
</evidence>
<feature type="chain" id="PRO_5042282816" description="feruloyl esterase" evidence="10">
    <location>
        <begin position="26"/>
        <end position="310"/>
    </location>
</feature>
<dbReference type="InterPro" id="IPR029058">
    <property type="entry name" value="AB_hydrolase_fold"/>
</dbReference>
<accession>A0AAE0KIG8</accession>
<dbReference type="GO" id="GO:0005576">
    <property type="term" value="C:extracellular region"/>
    <property type="evidence" value="ECO:0007669"/>
    <property type="project" value="UniProtKB-SubCell"/>
</dbReference>
<gene>
    <name evidence="11" type="ORF">B0T24DRAFT_525792</name>
</gene>
<dbReference type="SUPFAM" id="SSF53474">
    <property type="entry name" value="alpha/beta-Hydrolases"/>
    <property type="match status" value="1"/>
</dbReference>
<dbReference type="InterPro" id="IPR043595">
    <property type="entry name" value="FaeB/C/D"/>
</dbReference>
<name>A0AAE0KIG8_9PEZI</name>
<keyword evidence="5 10" id="KW-0732">Signal</keyword>
<comment type="caution">
    <text evidence="11">The sequence shown here is derived from an EMBL/GenBank/DDBJ whole genome shotgun (WGS) entry which is preliminary data.</text>
</comment>
<keyword evidence="7" id="KW-0119">Carbohydrate metabolism</keyword>
<comment type="subcellular location">
    <subcellularLocation>
        <location evidence="1">Secreted</location>
    </subcellularLocation>
</comment>
<keyword evidence="12" id="KW-1185">Reference proteome</keyword>
<dbReference type="PANTHER" id="PTHR38050">
    <property type="match status" value="1"/>
</dbReference>
<dbReference type="EMBL" id="JAULSN010000003">
    <property type="protein sequence ID" value="KAK3377274.1"/>
    <property type="molecule type" value="Genomic_DNA"/>
</dbReference>
<dbReference type="GO" id="GO:0045493">
    <property type="term" value="P:xylan catabolic process"/>
    <property type="evidence" value="ECO:0007669"/>
    <property type="project" value="UniProtKB-KW"/>
</dbReference>
<dbReference type="AlphaFoldDB" id="A0AAE0KIG8"/>
<evidence type="ECO:0000256" key="5">
    <source>
        <dbReference type="ARBA" id="ARBA00022729"/>
    </source>
</evidence>
<evidence type="ECO:0000256" key="10">
    <source>
        <dbReference type="SAM" id="SignalP"/>
    </source>
</evidence>
<evidence type="ECO:0000256" key="9">
    <source>
        <dbReference type="ARBA" id="ARBA00034075"/>
    </source>
</evidence>
<reference evidence="11" key="1">
    <citation type="journal article" date="2023" name="Mol. Phylogenet. Evol.">
        <title>Genome-scale phylogeny and comparative genomics of the fungal order Sordariales.</title>
        <authorList>
            <person name="Hensen N."/>
            <person name="Bonometti L."/>
            <person name="Westerberg I."/>
            <person name="Brannstrom I.O."/>
            <person name="Guillou S."/>
            <person name="Cros-Aarteil S."/>
            <person name="Calhoun S."/>
            <person name="Haridas S."/>
            <person name="Kuo A."/>
            <person name="Mondo S."/>
            <person name="Pangilinan J."/>
            <person name="Riley R."/>
            <person name="LaButti K."/>
            <person name="Andreopoulos B."/>
            <person name="Lipzen A."/>
            <person name="Chen C."/>
            <person name="Yan M."/>
            <person name="Daum C."/>
            <person name="Ng V."/>
            <person name="Clum A."/>
            <person name="Steindorff A."/>
            <person name="Ohm R.A."/>
            <person name="Martin F."/>
            <person name="Silar P."/>
            <person name="Natvig D.O."/>
            <person name="Lalanne C."/>
            <person name="Gautier V."/>
            <person name="Ament-Velasquez S.L."/>
            <person name="Kruys A."/>
            <person name="Hutchinson M.I."/>
            <person name="Powell A.J."/>
            <person name="Barry K."/>
            <person name="Miller A.N."/>
            <person name="Grigoriev I.V."/>
            <person name="Debuchy R."/>
            <person name="Gladieux P."/>
            <person name="Hiltunen Thoren M."/>
            <person name="Johannesson H."/>
        </authorList>
    </citation>
    <scope>NUCLEOTIDE SEQUENCE</scope>
    <source>
        <strain evidence="11">CBS 958.72</strain>
    </source>
</reference>
<evidence type="ECO:0000256" key="6">
    <source>
        <dbReference type="ARBA" id="ARBA00022801"/>
    </source>
</evidence>
<evidence type="ECO:0000256" key="4">
    <source>
        <dbReference type="ARBA" id="ARBA00022651"/>
    </source>
</evidence>
<feature type="signal peptide" evidence="10">
    <location>
        <begin position="1"/>
        <end position="25"/>
    </location>
</feature>
<sequence length="310" mass="32383">MAASKSHPLVSLTLLLTILASLGLAAKPSSGCGSAPKLITSASTQTPLTLTIDNQKREFFVKLPDNYNNTHPHRLVLTLHALGGQASQVIAGTGGYLPYYGLAALATSTNATLATNTRTIFVAPNGLSNGWGNTNGADVKFIAQVLAAVEADACVDQSLRFSTGFSFGSAMSYILACSIGGGIDGLRAVAALSGNPQISGTCPGNTTSADNTVAYYGQHGTSDTVLPIAGGRSMRDRFLQLNGCDTDQKEAADPATGSGTHVKTVYHGCKPDKPVVWVTFDGPHTPTPKDKDQNDTWVPAETWAFFSQFT</sequence>
<reference evidence="11" key="2">
    <citation type="submission" date="2023-06" db="EMBL/GenBank/DDBJ databases">
        <authorList>
            <consortium name="Lawrence Berkeley National Laboratory"/>
            <person name="Haridas S."/>
            <person name="Hensen N."/>
            <person name="Bonometti L."/>
            <person name="Westerberg I."/>
            <person name="Brannstrom I.O."/>
            <person name="Guillou S."/>
            <person name="Cros-Aarteil S."/>
            <person name="Calhoun S."/>
            <person name="Kuo A."/>
            <person name="Mondo S."/>
            <person name="Pangilinan J."/>
            <person name="Riley R."/>
            <person name="Labutti K."/>
            <person name="Andreopoulos B."/>
            <person name="Lipzen A."/>
            <person name="Chen C."/>
            <person name="Yanf M."/>
            <person name="Daum C."/>
            <person name="Ng V."/>
            <person name="Clum A."/>
            <person name="Steindorff A."/>
            <person name="Ohm R."/>
            <person name="Martin F."/>
            <person name="Silar P."/>
            <person name="Natvig D."/>
            <person name="Lalanne C."/>
            <person name="Gautier V."/>
            <person name="Ament-Velasquez S.L."/>
            <person name="Kruys A."/>
            <person name="Hutchinson M.I."/>
            <person name="Powell A.J."/>
            <person name="Barry K."/>
            <person name="Miller A.N."/>
            <person name="Grigoriev I.V."/>
            <person name="Debuchy R."/>
            <person name="Gladieux P."/>
            <person name="Thoren M.H."/>
            <person name="Johannesson H."/>
        </authorList>
    </citation>
    <scope>NUCLEOTIDE SEQUENCE</scope>
    <source>
        <strain evidence="11">CBS 958.72</strain>
    </source>
</reference>